<evidence type="ECO:0000256" key="1">
    <source>
        <dbReference type="SAM" id="Phobius"/>
    </source>
</evidence>
<dbReference type="AlphaFoldDB" id="A0A0F4PUI9"/>
<sequence length="119" mass="13810">MSLLAASRIKMMKYYLKSSFLCLLLILSLSMWGYYILLGNLGDPRVADSSLDGEEMYVWEVLLLALSLLSLFYLWACSLIHCFKNKRLFVAILIMLIWPLTYIYSLYILSSHVARNKAR</sequence>
<keyword evidence="3" id="KW-1185">Reference proteome</keyword>
<dbReference type="Proteomes" id="UP000033664">
    <property type="component" value="Unassembled WGS sequence"/>
</dbReference>
<gene>
    <name evidence="2" type="ORF">TW72_09315</name>
</gene>
<dbReference type="EMBL" id="JXXZ01000007">
    <property type="protein sequence ID" value="KJY99817.1"/>
    <property type="molecule type" value="Genomic_DNA"/>
</dbReference>
<dbReference type="PATRIC" id="fig|151081.8.peg.1134"/>
<protein>
    <submittedName>
        <fullName evidence="2">Uncharacterized protein</fullName>
    </submittedName>
</protein>
<keyword evidence="1" id="KW-0472">Membrane</keyword>
<reference evidence="2 3" key="1">
    <citation type="journal article" date="2015" name="BMC Genomics">
        <title>Genome mining reveals unlocked bioactive potential of marine Gram-negative bacteria.</title>
        <authorList>
            <person name="Machado H."/>
            <person name="Sonnenschein E.C."/>
            <person name="Melchiorsen J."/>
            <person name="Gram L."/>
        </authorList>
    </citation>
    <scope>NUCLEOTIDE SEQUENCE [LARGE SCALE GENOMIC DNA]</scope>
    <source>
        <strain evidence="2 3">S3137</strain>
    </source>
</reference>
<feature type="transmembrane region" description="Helical" evidence="1">
    <location>
        <begin position="88"/>
        <end position="109"/>
    </location>
</feature>
<name>A0A0F4PUI9_9GAMM</name>
<comment type="caution">
    <text evidence="2">The sequence shown here is derived from an EMBL/GenBank/DDBJ whole genome shotgun (WGS) entry which is preliminary data.</text>
</comment>
<feature type="transmembrane region" description="Helical" evidence="1">
    <location>
        <begin position="20"/>
        <end position="37"/>
    </location>
</feature>
<feature type="transmembrane region" description="Helical" evidence="1">
    <location>
        <begin position="57"/>
        <end position="76"/>
    </location>
</feature>
<organism evidence="2 3">
    <name type="scientific">Pseudoalteromonas ruthenica</name>
    <dbReference type="NCBI Taxonomy" id="151081"/>
    <lineage>
        <taxon>Bacteria</taxon>
        <taxon>Pseudomonadati</taxon>
        <taxon>Pseudomonadota</taxon>
        <taxon>Gammaproteobacteria</taxon>
        <taxon>Alteromonadales</taxon>
        <taxon>Pseudoalteromonadaceae</taxon>
        <taxon>Pseudoalteromonas</taxon>
    </lineage>
</organism>
<accession>A0A0F4PUI9</accession>
<evidence type="ECO:0000313" key="3">
    <source>
        <dbReference type="Proteomes" id="UP000033664"/>
    </source>
</evidence>
<evidence type="ECO:0000313" key="2">
    <source>
        <dbReference type="EMBL" id="KJY99817.1"/>
    </source>
</evidence>
<proteinExistence type="predicted"/>
<keyword evidence="1" id="KW-1133">Transmembrane helix</keyword>
<keyword evidence="1" id="KW-0812">Transmembrane</keyword>